<proteinExistence type="inferred from homology"/>
<dbReference type="Pfam" id="PF12775">
    <property type="entry name" value="AAA_7"/>
    <property type="match status" value="1"/>
</dbReference>
<dbReference type="InterPro" id="IPR042219">
    <property type="entry name" value="AAA_lid_11_sf"/>
</dbReference>
<dbReference type="GO" id="GO:0008569">
    <property type="term" value="F:minus-end-directed microtubule motor activity"/>
    <property type="evidence" value="ECO:0007669"/>
    <property type="project" value="InterPro"/>
</dbReference>
<reference evidence="6" key="2">
    <citation type="submission" date="2025-08" db="UniProtKB">
        <authorList>
            <consortium name="Ensembl"/>
        </authorList>
    </citation>
    <scope>IDENTIFICATION</scope>
</reference>
<feature type="compositionally biased region" description="Polar residues" evidence="4">
    <location>
        <begin position="823"/>
        <end position="846"/>
    </location>
</feature>
<dbReference type="Gene3D" id="1.20.920.20">
    <property type="match status" value="1"/>
</dbReference>
<dbReference type="InterPro" id="IPR054354">
    <property type="entry name" value="DYNC2H1-like_lid"/>
</dbReference>
<dbReference type="CDD" id="cd00009">
    <property type="entry name" value="AAA"/>
    <property type="match status" value="1"/>
</dbReference>
<dbReference type="Gene3D" id="1.20.920.30">
    <property type="match status" value="1"/>
</dbReference>
<dbReference type="InterPro" id="IPR004273">
    <property type="entry name" value="Dynein_heavy_D6_P-loop"/>
</dbReference>
<dbReference type="InterPro" id="IPR035699">
    <property type="entry name" value="AAA_6"/>
</dbReference>
<dbReference type="GO" id="GO:0036126">
    <property type="term" value="C:sperm flagellum"/>
    <property type="evidence" value="ECO:0007669"/>
    <property type="project" value="TreeGrafter"/>
</dbReference>
<dbReference type="GO" id="GO:0030317">
    <property type="term" value="P:flagellated sperm motility"/>
    <property type="evidence" value="ECO:0007669"/>
    <property type="project" value="TreeGrafter"/>
</dbReference>
<name>A0A7N6BFK2_ANATE</name>
<feature type="domain" description="AAA+ ATPase" evidence="5">
    <location>
        <begin position="506"/>
        <end position="662"/>
    </location>
</feature>
<dbReference type="InterPro" id="IPR024317">
    <property type="entry name" value="Dynein_heavy_chain_D4_dom"/>
</dbReference>
<evidence type="ECO:0000256" key="2">
    <source>
        <dbReference type="ARBA" id="ARBA00023054"/>
    </source>
</evidence>
<dbReference type="Gene3D" id="1.10.8.720">
    <property type="entry name" value="Region D6 of dynein motor"/>
    <property type="match status" value="1"/>
</dbReference>
<dbReference type="Pfam" id="PF12777">
    <property type="entry name" value="MT"/>
    <property type="match status" value="1"/>
</dbReference>
<evidence type="ECO:0000259" key="5">
    <source>
        <dbReference type="SMART" id="SM00382"/>
    </source>
</evidence>
<feature type="coiled-coil region" evidence="3">
    <location>
        <begin position="1445"/>
        <end position="1479"/>
    </location>
</feature>
<organism evidence="6 7">
    <name type="scientific">Anabas testudineus</name>
    <name type="common">Climbing perch</name>
    <name type="synonym">Anthias testudineus</name>
    <dbReference type="NCBI Taxonomy" id="64144"/>
    <lineage>
        <taxon>Eukaryota</taxon>
        <taxon>Metazoa</taxon>
        <taxon>Chordata</taxon>
        <taxon>Craniata</taxon>
        <taxon>Vertebrata</taxon>
        <taxon>Euteleostomi</taxon>
        <taxon>Actinopterygii</taxon>
        <taxon>Neopterygii</taxon>
        <taxon>Teleostei</taxon>
        <taxon>Neoteleostei</taxon>
        <taxon>Acanthomorphata</taxon>
        <taxon>Anabantaria</taxon>
        <taxon>Anabantiformes</taxon>
        <taxon>Anabantoidei</taxon>
        <taxon>Anabantidae</taxon>
        <taxon>Anabas</taxon>
    </lineage>
</organism>
<reference evidence="6" key="3">
    <citation type="submission" date="2025-09" db="UniProtKB">
        <authorList>
            <consortium name="Ensembl"/>
        </authorList>
    </citation>
    <scope>IDENTIFICATION</scope>
</reference>
<dbReference type="Ensembl" id="ENSATET00000056656.2">
    <property type="protein sequence ID" value="ENSATEP00000062240.2"/>
    <property type="gene ID" value="ENSATEG00000029072.2"/>
</dbReference>
<keyword evidence="2 3" id="KW-0175">Coiled coil</keyword>
<dbReference type="InterPro" id="IPR035706">
    <property type="entry name" value="AAA_9"/>
</dbReference>
<dbReference type="PANTHER" id="PTHR10676:SF359">
    <property type="entry name" value="DYNEIN HEAVY CHAIN DOMAIN-CONTAINING PROTEIN 1"/>
    <property type="match status" value="1"/>
</dbReference>
<dbReference type="InterPro" id="IPR026983">
    <property type="entry name" value="DHC"/>
</dbReference>
<evidence type="ECO:0000313" key="7">
    <source>
        <dbReference type="Proteomes" id="UP000265040"/>
    </source>
</evidence>
<dbReference type="SMART" id="SM00382">
    <property type="entry name" value="AAA"/>
    <property type="match status" value="2"/>
</dbReference>
<dbReference type="Gene3D" id="3.10.490.20">
    <property type="match status" value="1"/>
</dbReference>
<dbReference type="GO" id="GO:0036156">
    <property type="term" value="C:inner dynein arm"/>
    <property type="evidence" value="ECO:0007669"/>
    <property type="project" value="TreeGrafter"/>
</dbReference>
<dbReference type="PANTHER" id="PTHR10676">
    <property type="entry name" value="DYNEIN HEAVY CHAIN FAMILY PROTEIN"/>
    <property type="match status" value="1"/>
</dbReference>
<accession>A0A7N6BFK2</accession>
<dbReference type="Pfam" id="PF18199">
    <property type="entry name" value="Dynein_C"/>
    <property type="match status" value="1"/>
</dbReference>
<reference evidence="6" key="1">
    <citation type="submission" date="2021-04" db="EMBL/GenBank/DDBJ databases">
        <authorList>
            <consortium name="Wellcome Sanger Institute Data Sharing"/>
        </authorList>
    </citation>
    <scope>NUCLEOTIDE SEQUENCE [LARGE SCALE GENOMIC DNA]</scope>
</reference>
<evidence type="ECO:0000313" key="6">
    <source>
        <dbReference type="Ensembl" id="ENSATEP00000062240.2"/>
    </source>
</evidence>
<sequence length="2727" mass="307979">MSSQNVPATGFGTNKNETGMTFRAQRSHLSVIRGLMEETAIVKAMLSVLLPVLYEHKKASQFNIIFKDAFPLACQFPLFQQYIEEGEKKQLKDAVAEELQKKHFQPDTEIINTTLTLYQTLKFSQTVLLIGPTGCGKTTCYCALAVALNSLAANAVEYEFENGHMVKGDTLKTDSQISNSNWNFVDSMVLFPNAMSHEEIFGCLCAKRGWQDGALTRVLRDSEQRENVCSKLCTNDKKTPIVKWLVLDGEPVGQPGWLDYLTSLSNPEDPFLFLSSGERLAPSRLHFKLLIEVTDLSEASPSAVTRCSLVHVRATDLWKAVWKSEIDVFYSEHRLDQGTFKMWNNLAEDLFARTLSFLRQNPSNSTMHIKNHCGLQEIMSFVRILRALLQQFGKEEGKTQAVPQRNSRDIDVPCKHESLARDLFLVAYIWGFGGHLHPCHWPHFDLLVREVLFNCRYKIVVPDTESVFEHFFSINNMMCPKNTLLTTSITPKYGKYTYLLNLMLEANQTVLLAGEPGSGKTTLCQTLLNFDKPHINLPGSPLLSSKALRNILNNISCQKYCKANLDAAVKQPRLLLFVDDLHEAPCDVFGRTSMALESLRESMSRGEILTVDTYCFKLLNSRTMDYMVTCCVSGLGGRLNNVISSRLLRLFSIFVLPTLSIDVILSIHSPRLQVWLKEMPFIQNGEDVAYRIITATKNVYHAVSDQFQPTRQRPQFVFSQRDLHKVFRGMYLWQPNIATTGIMQKNKYALSGSAVSVLNIVHLWMHECIRTFSDRLCSEDETRTLGSLIAKVATAHFGIRLVEEAQPDSNDIPHVVTSHANHTLSTETAGMSKQTDQCPETLSPSQEPEPAGQSELKKDNKLTKPSLLLENILSEEASLKALQLIEDVMAQFVYGPEILESLNSLDQQHNFKHSSSYSKQDLDALLQKLSDLIDRKEEGHGHHYENNYNTSFRYVVNRQRVSQLFHVLRALLIPGGHGVLIGSDKGTGRKTTVRLAAYLTGYQLMEVHCGNENKLHEILKEAGNQTRVNGGNVIILVHEEINQSVREELLVAMAHRTYPALCTDEELRSLISKVTAVNYSRKYLMDSWMFERYLSQVHRNVHVFLLMSLTMPDISETLAYNGTSGLNGQLTKALSLSCCVELYKPWTNQSLLEVAAQCLSTSPHKIEREGSKASQSVVMAGIHQSAYQYASVLLRAQPFGPHTYMDFIAHFVYMCNHLHKHWHGQADRVAYLLAHLDEMNTTAENFKHNLKRLQDKVAETQQYEQQLLRAIDDQKRLIEETEEKYVVEENKLHHLEEQINQAQIEERPIFQAGLKILKCLNPSDLEEVRHYRDPPDGVVKIMDAICLLFNQPPGWESSKQLLGQSNFFQELEFFDRYSVTNEQLQKLSHIVHSPQFVPESVREVSKACESLCRWVQALYECCCMQHQLSVKQQLEVQAREVRGQLHLAKQHKENACNQLDDVELQLLFIQNDLEEQLLELHKYKSMEEKATRVDEQVKIQVRHWNAAAKEADLHKQNIPGDALILAAIIAYLGPFAPDIRTELLSKWRELCQTGHININPNDPRTTLFTHPDPVPSYFSLGFPISVSERLQQPLGRALGLNDWQLQDTASARLLVQLLLWSYRSVCDQHWPLLADTQQHSEMGCQSWLTTAEYAKLETEYGMVVSADDSELLEKLDQAAEKGLKVLVTHVEHAVPSPEFLSRLVRSGKKHVQPSHPGFCLFLSTQLPVRLLSNEIHPTILAQVHVVDLSLSSEEIQELMLTQLLQSECKQLLIQHLRFQNEKHLLQEKLFKEQDALVNFILQSNTSLLQESDFLPSMTVHQEAIKKLQTGIQQLSEELEYHETLVAAPRKLVRLAAALYQALQDVSRLSPAYYFSLHSFIAVMQEAFIVKGKSLASHTFAKVLVDIVPEITNRMVAQVLAQYRPCLFRSHVAVLKLLVSVALLQYNGDCSEGERMALLRGLQDINNSVTNVQSSPPSHADSQLISSLPNWIPAHVHPELLCLENIPSFRGLITSLSASPMQWQEYLHFPSSTVTGAVPCRSHSHLSLLQRALLWKTMVPNCLEGLAEALAACHLCCNGQITEFPHTGDPEALSHYIIKYEGPIILALPSARGNSRTSIQPLYLINKMAHFVEQTKKVQVKVISLGALCKRDVILSVVDKAVNNGHWLVFNDCHLLGQWDNKVVAHLSQLSSTFKDERHLVHPCFRLWFITQEHATYSIPASLRMCALPLVCDSPLDLKEELSCSLRHVASIIHCQSLLGDTADNMKLLLSCAIFHSVILQRQTYKYSGQGRIYDWNQEDLQALVDAHNCIASLCHNKIKALQYIAVNLVHGGHVLDSADLEVVGSVAKTFLSRLPPLCGSGAKILSNFISNPGHFDLSGLLRILGQGLPDLANTSDPLMLRFSDDVAAEIIKINSHNLNILLQASQTPLGRLRHFYTQLNKPSLLPTYTHARDRLEALKKYLTAANLASTVRNAGAVPHSPLRDFLQDEWDDLIDLVSSVLSQLQQPIQYSTLTFDSLLKLNDLSRLERRAELLSAYLWHHNISDPPGAYRLSAFKNGRGFLVAVIREAAQVNCKYISDIELHFQVLNESTYPASLPLDAVYLCGLELRGASWNTQLRALKDTVFLQPYLMPLVCLKAQVRSTNIAQHTNPCKSSYLTDTTNVQLTDASTLIAPQLPVYYCPLYLDEERDTGDWKLADAKIITKIPLHACLNPELCSLRRVRLVSTL</sequence>
<feature type="coiled-coil region" evidence="3">
    <location>
        <begin position="1817"/>
        <end position="1844"/>
    </location>
</feature>
<dbReference type="GO" id="GO:0051959">
    <property type="term" value="F:dynein light intermediate chain binding"/>
    <property type="evidence" value="ECO:0007669"/>
    <property type="project" value="InterPro"/>
</dbReference>
<feature type="region of interest" description="Disordered" evidence="4">
    <location>
        <begin position="823"/>
        <end position="859"/>
    </location>
</feature>
<dbReference type="Pfam" id="PF17852">
    <property type="entry name" value="Dynein_AAA_lid"/>
    <property type="match status" value="1"/>
</dbReference>
<dbReference type="InParanoid" id="A0A7N6BFK2"/>
<dbReference type="InterPro" id="IPR041228">
    <property type="entry name" value="Dynein_C"/>
</dbReference>
<dbReference type="Pfam" id="PF18198">
    <property type="entry name" value="AAA_lid_11"/>
    <property type="match status" value="1"/>
</dbReference>
<feature type="domain" description="AAA+ ATPase" evidence="5">
    <location>
        <begin position="123"/>
        <end position="315"/>
    </location>
</feature>
<dbReference type="GeneTree" id="ENSGT00940000167693"/>
<dbReference type="InterPro" id="IPR041466">
    <property type="entry name" value="Dynein_AAA5_ext"/>
</dbReference>
<dbReference type="Pfam" id="PF03028">
    <property type="entry name" value="Dynein_heavy"/>
    <property type="match status" value="1"/>
</dbReference>
<feature type="coiled-coil region" evidence="3">
    <location>
        <begin position="1236"/>
        <end position="1305"/>
    </location>
</feature>
<evidence type="ECO:0000256" key="4">
    <source>
        <dbReference type="SAM" id="MobiDB-lite"/>
    </source>
</evidence>
<keyword evidence="7" id="KW-1185">Reference proteome</keyword>
<dbReference type="Pfam" id="PF12780">
    <property type="entry name" value="AAA_8"/>
    <property type="match status" value="1"/>
</dbReference>
<dbReference type="InterPro" id="IPR003593">
    <property type="entry name" value="AAA+_ATPase"/>
</dbReference>
<dbReference type="Gene3D" id="3.40.50.300">
    <property type="entry name" value="P-loop containing nucleotide triphosphate hydrolases"/>
    <property type="match status" value="5"/>
</dbReference>
<dbReference type="InterPro" id="IPR041658">
    <property type="entry name" value="AAA_lid_11"/>
</dbReference>
<dbReference type="Proteomes" id="UP000265040">
    <property type="component" value="Chromosome 1"/>
</dbReference>
<dbReference type="InterPro" id="IPR043160">
    <property type="entry name" value="Dynein_C_barrel"/>
</dbReference>
<dbReference type="SUPFAM" id="SSF52540">
    <property type="entry name" value="P-loop containing nucleoside triphosphate hydrolases"/>
    <property type="match status" value="2"/>
</dbReference>
<dbReference type="InterPro" id="IPR024743">
    <property type="entry name" value="Dynein_HC_stalk"/>
</dbReference>
<evidence type="ECO:0000256" key="3">
    <source>
        <dbReference type="SAM" id="Coils"/>
    </source>
</evidence>
<dbReference type="Pfam" id="PF12774">
    <property type="entry name" value="AAA_6"/>
    <property type="match status" value="1"/>
</dbReference>
<dbReference type="Pfam" id="PF12781">
    <property type="entry name" value="AAA_9"/>
    <property type="match status" value="1"/>
</dbReference>
<dbReference type="GO" id="GO:0045505">
    <property type="term" value="F:dynein intermediate chain binding"/>
    <property type="evidence" value="ECO:0007669"/>
    <property type="project" value="InterPro"/>
</dbReference>
<protein>
    <recommendedName>
        <fullName evidence="5">AAA+ ATPase domain-containing protein</fullName>
    </recommendedName>
</protein>
<evidence type="ECO:0000256" key="1">
    <source>
        <dbReference type="ARBA" id="ARBA00008887"/>
    </source>
</evidence>
<dbReference type="GO" id="GO:0005524">
    <property type="term" value="F:ATP binding"/>
    <property type="evidence" value="ECO:0007669"/>
    <property type="project" value="InterPro"/>
</dbReference>
<comment type="similarity">
    <text evidence="1">Belongs to the dynein heavy chain family.</text>
</comment>
<dbReference type="InterPro" id="IPR027417">
    <property type="entry name" value="P-loop_NTPase"/>
</dbReference>
<dbReference type="Pfam" id="PF22597">
    <property type="entry name" value="DYN_lid"/>
    <property type="match status" value="1"/>
</dbReference>